<name>A0A239TGS3_9STAP</name>
<dbReference type="EMBL" id="BKAR01000033">
    <property type="protein sequence ID" value="GEP85547.1"/>
    <property type="molecule type" value="Genomic_DNA"/>
</dbReference>
<dbReference type="Proteomes" id="UP000321736">
    <property type="component" value="Unassembled WGS sequence"/>
</dbReference>
<dbReference type="GO" id="GO:0016787">
    <property type="term" value="F:hydrolase activity"/>
    <property type="evidence" value="ECO:0007669"/>
    <property type="project" value="UniProtKB-KW"/>
</dbReference>
<comment type="caution">
    <text evidence="3">The sequence shown here is derived from an EMBL/GenBank/DDBJ whole genome shotgun (WGS) entry which is preliminary data.</text>
</comment>
<keyword evidence="1" id="KW-0456">Lyase</keyword>
<accession>A0A239TGS3</accession>
<dbReference type="InterPro" id="IPR006680">
    <property type="entry name" value="Amidohydro-rel"/>
</dbReference>
<feature type="domain" description="Amidohydrolase-related" evidence="2">
    <location>
        <begin position="50"/>
        <end position="333"/>
    </location>
</feature>
<dbReference type="OrthoDB" id="9777673at2"/>
<dbReference type="AlphaFoldDB" id="A0A239TGS3"/>
<dbReference type="PANTHER" id="PTHR21240:SF30">
    <property type="entry name" value="AMIDOHYDROLASE-RELATED DOMAIN-CONTAINING PROTEIN-RELATED"/>
    <property type="match status" value="1"/>
</dbReference>
<dbReference type="GO" id="GO:0019748">
    <property type="term" value="P:secondary metabolic process"/>
    <property type="evidence" value="ECO:0007669"/>
    <property type="project" value="TreeGrafter"/>
</dbReference>
<dbReference type="Gene3D" id="3.20.20.140">
    <property type="entry name" value="Metal-dependent hydrolases"/>
    <property type="match status" value="1"/>
</dbReference>
<dbReference type="InterPro" id="IPR032466">
    <property type="entry name" value="Metal_Hydrolase"/>
</dbReference>
<sequence length="339" mass="38962">MQSITTEEHFILKDVQEKMMQLTHPDPDGVPLKTMLAALEEKTGFAHEDDLDEHKKRMKFMDDNDIRMQILSYGNNAPSNLKGEEAIELCRLCNDVLHEYVELRPTRFQGFAVLPINDPEAAAEEFRRCVNELGMKGALIAGRGQDGTFLDHPQYEPIFKAASELNAPIYLHPAPVTPEIYQAYYDSPAYDDVTSATFACFGYGWHTDVGIHAVRLVLSGLFDRYPNLEMIIGHWGEFVPFFLERIDQALLTNKLEQSISEYFKQHFYITPSGMYTKPQFDMVRHYFGIDKILYAVDYPYIKPDNVSTFLDILGLTEEEKTKIAYKNAEKLFNIDTEQD</sequence>
<organism evidence="3 4">
    <name type="scientific">Staphylococcus piscifermentans</name>
    <dbReference type="NCBI Taxonomy" id="70258"/>
    <lineage>
        <taxon>Bacteria</taxon>
        <taxon>Bacillati</taxon>
        <taxon>Bacillota</taxon>
        <taxon>Bacilli</taxon>
        <taxon>Bacillales</taxon>
        <taxon>Staphylococcaceae</taxon>
        <taxon>Staphylococcus</taxon>
    </lineage>
</organism>
<dbReference type="SUPFAM" id="SSF51556">
    <property type="entry name" value="Metallo-dependent hydrolases"/>
    <property type="match status" value="1"/>
</dbReference>
<dbReference type="Pfam" id="PF04909">
    <property type="entry name" value="Amidohydro_2"/>
    <property type="match status" value="1"/>
</dbReference>
<evidence type="ECO:0000313" key="4">
    <source>
        <dbReference type="Proteomes" id="UP000321736"/>
    </source>
</evidence>
<dbReference type="PANTHER" id="PTHR21240">
    <property type="entry name" value="2-AMINO-3-CARBOXYLMUCONATE-6-SEMIALDEHYDE DECARBOXYLASE"/>
    <property type="match status" value="1"/>
</dbReference>
<proteinExistence type="predicted"/>
<gene>
    <name evidence="3" type="ORF">SPI02_21320</name>
</gene>
<evidence type="ECO:0000313" key="3">
    <source>
        <dbReference type="EMBL" id="GEP85547.1"/>
    </source>
</evidence>
<dbReference type="GO" id="GO:0016831">
    <property type="term" value="F:carboxy-lyase activity"/>
    <property type="evidence" value="ECO:0007669"/>
    <property type="project" value="InterPro"/>
</dbReference>
<protein>
    <submittedName>
        <fullName evidence="3">Amidohydrolase</fullName>
    </submittedName>
</protein>
<dbReference type="GO" id="GO:0005829">
    <property type="term" value="C:cytosol"/>
    <property type="evidence" value="ECO:0007669"/>
    <property type="project" value="TreeGrafter"/>
</dbReference>
<evidence type="ECO:0000256" key="1">
    <source>
        <dbReference type="ARBA" id="ARBA00023239"/>
    </source>
</evidence>
<dbReference type="InterPro" id="IPR032465">
    <property type="entry name" value="ACMSD"/>
</dbReference>
<evidence type="ECO:0000259" key="2">
    <source>
        <dbReference type="Pfam" id="PF04909"/>
    </source>
</evidence>
<reference evidence="3 4" key="1">
    <citation type="submission" date="2019-07" db="EMBL/GenBank/DDBJ databases">
        <title>Whole genome shotgun sequence of Staphylococcus piscifermentans NBRC 109625.</title>
        <authorList>
            <person name="Hosoyama A."/>
            <person name="Uohara A."/>
            <person name="Ohji S."/>
            <person name="Ichikawa N."/>
        </authorList>
    </citation>
    <scope>NUCLEOTIDE SEQUENCE [LARGE SCALE GENOMIC DNA]</scope>
    <source>
        <strain evidence="3 4">NBRC 109625</strain>
    </source>
</reference>
<keyword evidence="4" id="KW-1185">Reference proteome</keyword>
<keyword evidence="3" id="KW-0378">Hydrolase</keyword>
<dbReference type="RefSeq" id="WP_095102960.1">
    <property type="nucleotide sequence ID" value="NZ_BKAR01000033.1"/>
</dbReference>